<feature type="region of interest" description="Disordered" evidence="2">
    <location>
        <begin position="1"/>
        <end position="91"/>
    </location>
</feature>
<dbReference type="Proteomes" id="UP000001514">
    <property type="component" value="Unassembled WGS sequence"/>
</dbReference>
<feature type="region of interest" description="Disordered" evidence="2">
    <location>
        <begin position="245"/>
        <end position="288"/>
    </location>
</feature>
<dbReference type="KEGG" id="smo:SELMODRAFT_415971"/>
<feature type="compositionally biased region" description="Low complexity" evidence="2">
    <location>
        <begin position="8"/>
        <end position="23"/>
    </location>
</feature>
<dbReference type="InParanoid" id="D8RXN9"/>
<feature type="region of interest" description="Disordered" evidence="2">
    <location>
        <begin position="135"/>
        <end position="154"/>
    </location>
</feature>
<reference evidence="3 4" key="1">
    <citation type="journal article" date="2011" name="Science">
        <title>The Selaginella genome identifies genetic changes associated with the evolution of vascular plants.</title>
        <authorList>
            <person name="Banks J.A."/>
            <person name="Nishiyama T."/>
            <person name="Hasebe M."/>
            <person name="Bowman J.L."/>
            <person name="Gribskov M."/>
            <person name="dePamphilis C."/>
            <person name="Albert V.A."/>
            <person name="Aono N."/>
            <person name="Aoyama T."/>
            <person name="Ambrose B.A."/>
            <person name="Ashton N.W."/>
            <person name="Axtell M.J."/>
            <person name="Barker E."/>
            <person name="Barker M.S."/>
            <person name="Bennetzen J.L."/>
            <person name="Bonawitz N.D."/>
            <person name="Chapple C."/>
            <person name="Cheng C."/>
            <person name="Correa L.G."/>
            <person name="Dacre M."/>
            <person name="DeBarry J."/>
            <person name="Dreyer I."/>
            <person name="Elias M."/>
            <person name="Engstrom E.M."/>
            <person name="Estelle M."/>
            <person name="Feng L."/>
            <person name="Finet C."/>
            <person name="Floyd S.K."/>
            <person name="Frommer W.B."/>
            <person name="Fujita T."/>
            <person name="Gramzow L."/>
            <person name="Gutensohn M."/>
            <person name="Harholt J."/>
            <person name="Hattori M."/>
            <person name="Heyl A."/>
            <person name="Hirai T."/>
            <person name="Hiwatashi Y."/>
            <person name="Ishikawa M."/>
            <person name="Iwata M."/>
            <person name="Karol K.G."/>
            <person name="Koehler B."/>
            <person name="Kolukisaoglu U."/>
            <person name="Kubo M."/>
            <person name="Kurata T."/>
            <person name="Lalonde S."/>
            <person name="Li K."/>
            <person name="Li Y."/>
            <person name="Litt A."/>
            <person name="Lyons E."/>
            <person name="Manning G."/>
            <person name="Maruyama T."/>
            <person name="Michael T.P."/>
            <person name="Mikami K."/>
            <person name="Miyazaki S."/>
            <person name="Morinaga S."/>
            <person name="Murata T."/>
            <person name="Mueller-Roeber B."/>
            <person name="Nelson D.R."/>
            <person name="Obara M."/>
            <person name="Oguri Y."/>
            <person name="Olmstead R.G."/>
            <person name="Onodera N."/>
            <person name="Petersen B.L."/>
            <person name="Pils B."/>
            <person name="Prigge M."/>
            <person name="Rensing S.A."/>
            <person name="Riano-Pachon D.M."/>
            <person name="Roberts A.W."/>
            <person name="Sato Y."/>
            <person name="Scheller H.V."/>
            <person name="Schulz B."/>
            <person name="Schulz C."/>
            <person name="Shakirov E.V."/>
            <person name="Shibagaki N."/>
            <person name="Shinohara N."/>
            <person name="Shippen D.E."/>
            <person name="Soerensen I."/>
            <person name="Sotooka R."/>
            <person name="Sugimoto N."/>
            <person name="Sugita M."/>
            <person name="Sumikawa N."/>
            <person name="Tanurdzic M."/>
            <person name="Theissen G."/>
            <person name="Ulvskov P."/>
            <person name="Wakazuki S."/>
            <person name="Weng J.K."/>
            <person name="Willats W.W."/>
            <person name="Wipf D."/>
            <person name="Wolf P.G."/>
            <person name="Yang L."/>
            <person name="Zimmer A.D."/>
            <person name="Zhu Q."/>
            <person name="Mitros T."/>
            <person name="Hellsten U."/>
            <person name="Loque D."/>
            <person name="Otillar R."/>
            <person name="Salamov A."/>
            <person name="Schmutz J."/>
            <person name="Shapiro H."/>
            <person name="Lindquist E."/>
            <person name="Lucas S."/>
            <person name="Rokhsar D."/>
            <person name="Grigoriev I.V."/>
        </authorList>
    </citation>
    <scope>NUCLEOTIDE SEQUENCE [LARGE SCALE GENOMIC DNA]</scope>
</reference>
<dbReference type="Gramene" id="EFJ22770">
    <property type="protein sequence ID" value="EFJ22770"/>
    <property type="gene ID" value="SELMODRAFT_415971"/>
</dbReference>
<protein>
    <submittedName>
        <fullName evidence="3">Uncharacterized protein</fullName>
    </submittedName>
</protein>
<accession>D8RXN9</accession>
<dbReference type="OrthoDB" id="1938127at2759"/>
<sequence>MRKERSPAASAANAAAAAAALSAPDSKNQESLRRSSISDRNRRTHWCPSCPSGPSEEAERCDTPPSGDENVSFTRDGPSSEEAMSQFRLGLPEECQDKQILRPSINAAPSPEPCEWTSGLQAALDQLVVESRQELRSKYVSEPPSPATSPPSIAMLENLSSTSSDVSQSVDLVSHSVDLPRPKFSRSLSRSSNDGASIMSNPRSHSFSDWSSRGTVVTTTSDKAQVRYLSARAVAERLAKAIRGNTSKTKELSKRLLPPVPQTPPRSSESIASHSASKGGGGGNGKQIIEGLQQSLSDMTHALNTQNSRIQRLTGRNEELFRLYRGKEKELTELQTRVKDEDARKRAREEELKQVKDKLKYVQEKFHAQSSAQSEASRLRRLLESATDRISELELQVKERGQKVGSLEVELRHALQELNRYREEMPRVIRQREGMKREAEQLGHEALRMSAEAEVLKRRVHELEEEVMIRDGHLSILRNSLNNNYDC</sequence>
<feature type="compositionally biased region" description="Low complexity" evidence="2">
    <location>
        <begin position="267"/>
        <end position="277"/>
    </location>
</feature>
<evidence type="ECO:0000313" key="4">
    <source>
        <dbReference type="Proteomes" id="UP000001514"/>
    </source>
</evidence>
<evidence type="ECO:0000256" key="2">
    <source>
        <dbReference type="SAM" id="MobiDB-lite"/>
    </source>
</evidence>
<gene>
    <name evidence="3" type="ORF">SELMODRAFT_415971</name>
</gene>
<proteinExistence type="predicted"/>
<dbReference type="EMBL" id="GL377594">
    <property type="protein sequence ID" value="EFJ22770.1"/>
    <property type="molecule type" value="Genomic_DNA"/>
</dbReference>
<feature type="coiled-coil region" evidence="1">
    <location>
        <begin position="317"/>
        <end position="466"/>
    </location>
</feature>
<dbReference type="PANTHER" id="PTHR47491">
    <property type="entry name" value="CAP-GLY DOMAIN LINKER"/>
    <property type="match status" value="1"/>
</dbReference>
<dbReference type="PANTHER" id="PTHR47491:SF5">
    <property type="entry name" value="CAP-GLY DOMAIN LINKER"/>
    <property type="match status" value="1"/>
</dbReference>
<keyword evidence="1" id="KW-0175">Coiled coil</keyword>
<evidence type="ECO:0000313" key="3">
    <source>
        <dbReference type="EMBL" id="EFJ22770.1"/>
    </source>
</evidence>
<dbReference type="SUPFAM" id="SSF57997">
    <property type="entry name" value="Tropomyosin"/>
    <property type="match status" value="1"/>
</dbReference>
<name>D8RXN9_SELML</name>
<evidence type="ECO:0000256" key="1">
    <source>
        <dbReference type="SAM" id="Coils"/>
    </source>
</evidence>
<feature type="region of interest" description="Disordered" evidence="2">
    <location>
        <begin position="180"/>
        <end position="213"/>
    </location>
</feature>
<feature type="compositionally biased region" description="Basic and acidic residues" evidence="2">
    <location>
        <begin position="27"/>
        <end position="41"/>
    </location>
</feature>
<keyword evidence="4" id="KW-1185">Reference proteome</keyword>
<feature type="compositionally biased region" description="Polar residues" evidence="2">
    <location>
        <begin position="186"/>
        <end position="213"/>
    </location>
</feature>
<dbReference type="HOGENOM" id="CLU_561894_0_0_1"/>
<organism evidence="4">
    <name type="scientific">Selaginella moellendorffii</name>
    <name type="common">Spikemoss</name>
    <dbReference type="NCBI Taxonomy" id="88036"/>
    <lineage>
        <taxon>Eukaryota</taxon>
        <taxon>Viridiplantae</taxon>
        <taxon>Streptophyta</taxon>
        <taxon>Embryophyta</taxon>
        <taxon>Tracheophyta</taxon>
        <taxon>Lycopodiopsida</taxon>
        <taxon>Selaginellales</taxon>
        <taxon>Selaginellaceae</taxon>
        <taxon>Selaginella</taxon>
    </lineage>
</organism>
<dbReference type="AlphaFoldDB" id="D8RXN9"/>